<dbReference type="PROSITE" id="PS01031">
    <property type="entry name" value="SHSP"/>
    <property type="match status" value="1"/>
</dbReference>
<dbReference type="InterPro" id="IPR008978">
    <property type="entry name" value="HSP20-like_chaperone"/>
</dbReference>
<dbReference type="PANTHER" id="PTHR11527">
    <property type="entry name" value="HEAT-SHOCK PROTEIN 20 FAMILY MEMBER"/>
    <property type="match status" value="1"/>
</dbReference>
<dbReference type="InterPro" id="IPR031107">
    <property type="entry name" value="Small_HSP"/>
</dbReference>
<evidence type="ECO:0000256" key="4">
    <source>
        <dbReference type="SAM" id="MobiDB-lite"/>
    </source>
</evidence>
<evidence type="ECO:0000313" key="7">
    <source>
        <dbReference type="Proteomes" id="UP000824469"/>
    </source>
</evidence>
<dbReference type="Pfam" id="PF00011">
    <property type="entry name" value="HSP20"/>
    <property type="match status" value="1"/>
</dbReference>
<dbReference type="InterPro" id="IPR002068">
    <property type="entry name" value="A-crystallin/Hsp20_dom"/>
</dbReference>
<reference evidence="6 7" key="1">
    <citation type="journal article" date="2021" name="Nat. Plants">
        <title>The Taxus genome provides insights into paclitaxel biosynthesis.</title>
        <authorList>
            <person name="Xiong X."/>
            <person name="Gou J."/>
            <person name="Liao Q."/>
            <person name="Li Y."/>
            <person name="Zhou Q."/>
            <person name="Bi G."/>
            <person name="Li C."/>
            <person name="Du R."/>
            <person name="Wang X."/>
            <person name="Sun T."/>
            <person name="Guo L."/>
            <person name="Liang H."/>
            <person name="Lu P."/>
            <person name="Wu Y."/>
            <person name="Zhang Z."/>
            <person name="Ro D.K."/>
            <person name="Shang Y."/>
            <person name="Huang S."/>
            <person name="Yan J."/>
        </authorList>
    </citation>
    <scope>NUCLEOTIDE SEQUENCE [LARGE SCALE GENOMIC DNA]</scope>
    <source>
        <strain evidence="6">Ta-2019</strain>
    </source>
</reference>
<evidence type="ECO:0000259" key="5">
    <source>
        <dbReference type="PROSITE" id="PS01031"/>
    </source>
</evidence>
<proteinExistence type="inferred from homology"/>
<gene>
    <name evidence="6" type="ORF">KI387_003818</name>
</gene>
<evidence type="ECO:0000256" key="3">
    <source>
        <dbReference type="RuleBase" id="RU003616"/>
    </source>
</evidence>
<evidence type="ECO:0000256" key="2">
    <source>
        <dbReference type="PROSITE-ProRule" id="PRU00285"/>
    </source>
</evidence>
<comment type="similarity">
    <text evidence="2 3">Belongs to the small heat shock protein (HSP20) family.</text>
</comment>
<feature type="region of interest" description="Disordered" evidence="4">
    <location>
        <begin position="140"/>
        <end position="193"/>
    </location>
</feature>
<comment type="caution">
    <text evidence="6">The sequence shown here is derived from an EMBL/GenBank/DDBJ whole genome shotgun (WGS) entry which is preliminary data.</text>
</comment>
<feature type="compositionally biased region" description="Basic and acidic residues" evidence="4">
    <location>
        <begin position="164"/>
        <end position="187"/>
    </location>
</feature>
<dbReference type="Gene3D" id="2.60.40.790">
    <property type="match status" value="1"/>
</dbReference>
<evidence type="ECO:0000256" key="1">
    <source>
        <dbReference type="ARBA" id="ARBA00023016"/>
    </source>
</evidence>
<protein>
    <recommendedName>
        <fullName evidence="5">SHSP domain-containing protein</fullName>
    </recommendedName>
</protein>
<dbReference type="EMBL" id="JAHRHJ020000001">
    <property type="protein sequence ID" value="KAH9331710.1"/>
    <property type="molecule type" value="Genomic_DNA"/>
</dbReference>
<sequence>CGQLIEGFNPRVQLRETRSAYFIDVNLSGFRKEDIRLEMDNTRTLIIRGQRYLQDMGKVEWTWHLMESGGRSFRRPFKVPHNVNVGAMTGSFREGVLHVLMPKFRWTSRFTPYYINNRSDSQDAETAHPPDISNVVQKEAKENGSDHSVENLDGLMRTQSNVSKEADNDVAKKTDDAADTHSNAAKEADDDAA</sequence>
<dbReference type="AlphaFoldDB" id="A0AA38H3B0"/>
<feature type="domain" description="SHSP" evidence="5">
    <location>
        <begin position="3"/>
        <end position="118"/>
    </location>
</feature>
<evidence type="ECO:0000313" key="6">
    <source>
        <dbReference type="EMBL" id="KAH9331710.1"/>
    </source>
</evidence>
<dbReference type="OMA" id="WHLMESG"/>
<keyword evidence="1" id="KW-0346">Stress response</keyword>
<accession>A0AA38H3B0</accession>
<name>A0AA38H3B0_TAXCH</name>
<keyword evidence="7" id="KW-1185">Reference proteome</keyword>
<feature type="compositionally biased region" description="Basic and acidic residues" evidence="4">
    <location>
        <begin position="140"/>
        <end position="150"/>
    </location>
</feature>
<organism evidence="6 7">
    <name type="scientific">Taxus chinensis</name>
    <name type="common">Chinese yew</name>
    <name type="synonym">Taxus wallichiana var. chinensis</name>
    <dbReference type="NCBI Taxonomy" id="29808"/>
    <lineage>
        <taxon>Eukaryota</taxon>
        <taxon>Viridiplantae</taxon>
        <taxon>Streptophyta</taxon>
        <taxon>Embryophyta</taxon>
        <taxon>Tracheophyta</taxon>
        <taxon>Spermatophyta</taxon>
        <taxon>Pinopsida</taxon>
        <taxon>Pinidae</taxon>
        <taxon>Conifers II</taxon>
        <taxon>Cupressales</taxon>
        <taxon>Taxaceae</taxon>
        <taxon>Taxus</taxon>
    </lineage>
</organism>
<dbReference type="SUPFAM" id="SSF49764">
    <property type="entry name" value="HSP20-like chaperones"/>
    <property type="match status" value="1"/>
</dbReference>
<dbReference type="Proteomes" id="UP000824469">
    <property type="component" value="Unassembled WGS sequence"/>
</dbReference>
<feature type="non-terminal residue" evidence="6">
    <location>
        <position position="193"/>
    </location>
</feature>
<dbReference type="CDD" id="cd06464">
    <property type="entry name" value="ACD_sHsps-like"/>
    <property type="match status" value="1"/>
</dbReference>